<feature type="transmembrane region" description="Helical" evidence="1">
    <location>
        <begin position="41"/>
        <end position="59"/>
    </location>
</feature>
<comment type="caution">
    <text evidence="2">The sequence shown here is derived from an EMBL/GenBank/DDBJ whole genome shotgun (WGS) entry which is preliminary data.</text>
</comment>
<keyword evidence="1" id="KW-0812">Transmembrane</keyword>
<gene>
    <name evidence="2" type="ORF">MKUB_38170</name>
</gene>
<keyword evidence="1" id="KW-0472">Membrane</keyword>
<organism evidence="2 3">
    <name type="scientific">Mycobacterium kubicae</name>
    <dbReference type="NCBI Taxonomy" id="120959"/>
    <lineage>
        <taxon>Bacteria</taxon>
        <taxon>Bacillati</taxon>
        <taxon>Actinomycetota</taxon>
        <taxon>Actinomycetes</taxon>
        <taxon>Mycobacteriales</taxon>
        <taxon>Mycobacteriaceae</taxon>
        <taxon>Mycobacterium</taxon>
        <taxon>Mycobacterium simiae complex</taxon>
    </lineage>
</organism>
<feature type="transmembrane region" description="Helical" evidence="1">
    <location>
        <begin position="71"/>
        <end position="89"/>
    </location>
</feature>
<dbReference type="Proteomes" id="UP000465306">
    <property type="component" value="Unassembled WGS sequence"/>
</dbReference>
<name>A0ABQ1BRH1_9MYCO</name>
<evidence type="ECO:0000313" key="2">
    <source>
        <dbReference type="EMBL" id="GFG66327.1"/>
    </source>
</evidence>
<evidence type="ECO:0008006" key="4">
    <source>
        <dbReference type="Google" id="ProtNLM"/>
    </source>
</evidence>
<accession>A0ABQ1BRH1</accession>
<sequence length="371" mass="40847">MSTIRFSPSRRLRAPKVDGGMQSVRDSPIAPRRLPMTKAQIILPAVMGAAFLGMMAMILTQPGLRSGPMSLFSLFVPVMMIVSFAGVFMQGRFGGGDKALSPQALEEERRAYMDELDQTRDVIQSDAERQFANYQFLHPEPAMLRGLVGSPRMWERSGSAEDLAMHFGFVRFGTGTSDLAKKLAKPRLGESADYEPVCYDALRKFLLEQSKISGIAKPLSLKVIPLMTLVGEDGPDTVHGVVRAMICQAACFHSPQDLKVMVVTDEPARWDWVKWLPHCQHDKLFDSGGPLRMVWTSPTAMDAAVGHELHGARKNYGDPGAADGVRPHWLVINDQLRVDSEWDTLNRRGVGGVAGVTFVRVVVKEGAADDN</sequence>
<proteinExistence type="predicted"/>
<dbReference type="RefSeq" id="WP_131727273.1">
    <property type="nucleotide sequence ID" value="NZ_BLKU01000005.1"/>
</dbReference>
<evidence type="ECO:0000313" key="3">
    <source>
        <dbReference type="Proteomes" id="UP000465306"/>
    </source>
</evidence>
<dbReference type="PANTHER" id="PTHR22683:SF1">
    <property type="entry name" value="TYPE VII SECRETION SYSTEM PROTEIN ESSC"/>
    <property type="match status" value="1"/>
</dbReference>
<keyword evidence="1" id="KW-1133">Transmembrane helix</keyword>
<dbReference type="EMBL" id="BLKU01000005">
    <property type="protein sequence ID" value="GFG66327.1"/>
    <property type="molecule type" value="Genomic_DNA"/>
</dbReference>
<reference evidence="2 3" key="1">
    <citation type="journal article" date="2019" name="Emerg. Microbes Infect.">
        <title>Comprehensive subspecies identification of 175 nontuberculous mycobacteria species based on 7547 genomic profiles.</title>
        <authorList>
            <person name="Matsumoto Y."/>
            <person name="Kinjo T."/>
            <person name="Motooka D."/>
            <person name="Nabeya D."/>
            <person name="Jung N."/>
            <person name="Uechi K."/>
            <person name="Horii T."/>
            <person name="Iida T."/>
            <person name="Fujita J."/>
            <person name="Nakamura S."/>
        </authorList>
    </citation>
    <scope>NUCLEOTIDE SEQUENCE [LARGE SCALE GENOMIC DNA]</scope>
    <source>
        <strain evidence="2 3">JCM 13573</strain>
    </source>
</reference>
<dbReference type="PANTHER" id="PTHR22683">
    <property type="entry name" value="SPORULATION PROTEIN RELATED"/>
    <property type="match status" value="1"/>
</dbReference>
<protein>
    <recommendedName>
        <fullName evidence="4">FtsK/SpoIIIE family protein</fullName>
    </recommendedName>
</protein>
<keyword evidence="3" id="KW-1185">Reference proteome</keyword>
<evidence type="ECO:0000256" key="1">
    <source>
        <dbReference type="SAM" id="Phobius"/>
    </source>
</evidence>
<dbReference type="InterPro" id="IPR050206">
    <property type="entry name" value="FtsK/SpoIIIE/SftA"/>
</dbReference>